<protein>
    <recommendedName>
        <fullName evidence="2">DZIP3-like HEPN domain-containing protein</fullName>
    </recommendedName>
</protein>
<evidence type="ECO:0000256" key="1">
    <source>
        <dbReference type="SAM" id="MobiDB-lite"/>
    </source>
</evidence>
<reference evidence="3 4" key="1">
    <citation type="submission" date="2022-05" db="EMBL/GenBank/DDBJ databases">
        <authorList>
            <consortium name="Genoscope - CEA"/>
            <person name="William W."/>
        </authorList>
    </citation>
    <scope>NUCLEOTIDE SEQUENCE [LARGE SCALE GENOMIC DNA]</scope>
</reference>
<sequence>MASSRTSYASTKETTNFARLCRLLVDVGSHALRNKFDSIHPPAGLRGVLTKPPAHPILQSLGRKRILNPTQWAKLYPPSPSSVSSKDFDVTLLILLLRNICGLIPPTTGWDNLPRSADTSAEANIARVKYYRNHVYVNASQASVDDATFNTYWQDISNALVGLGADAAAINTLKTESMDPVIEKHYLELLREWKKDDDSSKDRLDEIEGNLKKISQIIMQAVPEIHEEGDEVRPLYASTKETTNYARLCRLLVDVGSHALRNRFDSIHPPAGLHGVLTKPPAHPILQSLGRKRILNATQWDKLYPSSPSSVSSKDFDVTLLILLLRNICGLIPPTTGWDNLPPSADTSVEANIARFKYYRNHVYGNASEASVDDATFNTYWQDISNALVGLGADAAAINTLKTESMDPVIEKHYQELLRKWKKDDDSSKDRLDEIEGNLKSHHKRKRRLVGTIKKVINARTEGVRHESFRLEEYMVRKSAVMTLAENLRPGLNFSCPFELASAEIWASLDPPAKEKKTSFKKSGDALLPPPTPLPKEKKNSCTLLPKRMEGERKIIESLTDHTGEAEQENRDYFMESACVRDFHTNPLNPKCLVFINHIVFSKASAFEIPSNCLLYKMFTSSSVIASAAFGLFPLPSFLSSLLRASKACLTCSNWLSSITLQGYLQAFKCRLKLQISLLKLEGSKSSPSFLLTATINSLIYSLSSFGGISSILLLSFLE</sequence>
<evidence type="ECO:0000259" key="2">
    <source>
        <dbReference type="Pfam" id="PF18738"/>
    </source>
</evidence>
<name>A0ABN8QF40_9CNID</name>
<keyword evidence="4" id="KW-1185">Reference proteome</keyword>
<gene>
    <name evidence="3" type="ORF">PLOB_00004000</name>
</gene>
<feature type="region of interest" description="Disordered" evidence="1">
    <location>
        <begin position="516"/>
        <end position="540"/>
    </location>
</feature>
<dbReference type="Pfam" id="PF18738">
    <property type="entry name" value="HEPN_DZIP3"/>
    <property type="match status" value="2"/>
</dbReference>
<proteinExistence type="predicted"/>
<evidence type="ECO:0000313" key="4">
    <source>
        <dbReference type="Proteomes" id="UP001159405"/>
    </source>
</evidence>
<feature type="domain" description="DZIP3-like HEPN" evidence="2">
    <location>
        <begin position="44"/>
        <end position="186"/>
    </location>
</feature>
<comment type="caution">
    <text evidence="3">The sequence shown here is derived from an EMBL/GenBank/DDBJ whole genome shotgun (WGS) entry which is preliminary data.</text>
</comment>
<dbReference type="PANTHER" id="PTHR46844">
    <property type="entry name" value="SLR5058 PROTEIN"/>
    <property type="match status" value="1"/>
</dbReference>
<dbReference type="EMBL" id="CALNXK010000117">
    <property type="protein sequence ID" value="CAH3160594.1"/>
    <property type="molecule type" value="Genomic_DNA"/>
</dbReference>
<evidence type="ECO:0000313" key="3">
    <source>
        <dbReference type="EMBL" id="CAH3160594.1"/>
    </source>
</evidence>
<dbReference type="Proteomes" id="UP001159405">
    <property type="component" value="Unassembled WGS sequence"/>
</dbReference>
<accession>A0ABN8QF40</accession>
<dbReference type="InterPro" id="IPR041249">
    <property type="entry name" value="HEPN_DZIP3"/>
</dbReference>
<feature type="domain" description="DZIP3-like HEPN" evidence="2">
    <location>
        <begin position="271"/>
        <end position="414"/>
    </location>
</feature>
<dbReference type="PANTHER" id="PTHR46844:SF1">
    <property type="entry name" value="SLR5058 PROTEIN"/>
    <property type="match status" value="1"/>
</dbReference>
<organism evidence="3 4">
    <name type="scientific">Porites lobata</name>
    <dbReference type="NCBI Taxonomy" id="104759"/>
    <lineage>
        <taxon>Eukaryota</taxon>
        <taxon>Metazoa</taxon>
        <taxon>Cnidaria</taxon>
        <taxon>Anthozoa</taxon>
        <taxon>Hexacorallia</taxon>
        <taxon>Scleractinia</taxon>
        <taxon>Fungiina</taxon>
        <taxon>Poritidae</taxon>
        <taxon>Porites</taxon>
    </lineage>
</organism>